<dbReference type="PRINTS" id="PR00133">
    <property type="entry name" value="GLHYDRLASE3"/>
</dbReference>
<organism evidence="6 7">
    <name type="scientific">Angustibacter luteus</name>
    <dbReference type="NCBI Taxonomy" id="658456"/>
    <lineage>
        <taxon>Bacteria</taxon>
        <taxon>Bacillati</taxon>
        <taxon>Actinomycetota</taxon>
        <taxon>Actinomycetes</taxon>
        <taxon>Kineosporiales</taxon>
        <taxon>Kineosporiaceae</taxon>
    </lineage>
</organism>
<reference evidence="7" key="1">
    <citation type="journal article" date="2019" name="Int. J. Syst. Evol. Microbiol.">
        <title>The Global Catalogue of Microorganisms (GCM) 10K type strain sequencing project: providing services to taxonomists for standard genome sequencing and annotation.</title>
        <authorList>
            <consortium name="The Broad Institute Genomics Platform"/>
            <consortium name="The Broad Institute Genome Sequencing Center for Infectious Disease"/>
            <person name="Wu L."/>
            <person name="Ma J."/>
        </authorList>
    </citation>
    <scope>NUCLEOTIDE SEQUENCE [LARGE SCALE GENOMIC DNA]</scope>
    <source>
        <strain evidence="7">KACC 14249</strain>
    </source>
</reference>
<dbReference type="EMBL" id="JBHSRD010000003">
    <property type="protein sequence ID" value="MFC6006842.1"/>
    <property type="molecule type" value="Genomic_DNA"/>
</dbReference>
<name>A0ABW1JBZ6_9ACTN</name>
<proteinExistence type="inferred from homology"/>
<dbReference type="Gene3D" id="3.40.50.1700">
    <property type="entry name" value="Glycoside hydrolase family 3 C-terminal domain"/>
    <property type="match status" value="1"/>
</dbReference>
<dbReference type="Proteomes" id="UP001596189">
    <property type="component" value="Unassembled WGS sequence"/>
</dbReference>
<dbReference type="GO" id="GO:0016787">
    <property type="term" value="F:hydrolase activity"/>
    <property type="evidence" value="ECO:0007669"/>
    <property type="project" value="UniProtKB-KW"/>
</dbReference>
<evidence type="ECO:0000313" key="6">
    <source>
        <dbReference type="EMBL" id="MFC6006842.1"/>
    </source>
</evidence>
<evidence type="ECO:0000313" key="7">
    <source>
        <dbReference type="Proteomes" id="UP001596189"/>
    </source>
</evidence>
<keyword evidence="7" id="KW-1185">Reference proteome</keyword>
<dbReference type="InterPro" id="IPR050288">
    <property type="entry name" value="Cellulose_deg_GH3"/>
</dbReference>
<keyword evidence="3" id="KW-0119">Carbohydrate metabolism</keyword>
<gene>
    <name evidence="6" type="ORF">ACFQDO_06825</name>
</gene>
<sequence>MATVPTSSEVQAARPWHDTSLPVAQRVEALLGEMTLEEKVAQLGSRWVGNDMQDEVATPEQPADEPATTFNVAPLQDVFAASGTVSLEEASVHGLGHLTRVFGSRPVTVAEGTAELVRQHHVVLDGSRLGVPALVHEECLTGFTTFGATIYPAAIAWGATFDADLVERMAAAIGRDMAAVGVHQGLAPVVDVVRDYRWGRVEETIGEDPYLVGMLGGAYVRGLQGAGVIATLKHFAGYSAARAGRNHGPVSMGRRELLDIILPTFEMAVVRDGVGSVMNSYSDVDGVPAAADTWLLTDLLRGEWGFEGTVVSDYWAVPFLSLMHRVAADADEAGVLALTAGIDVELPDTLGFGSGLTDRVNRGELSVDLIDRAVRRLLTQKVELGLLDPDWTPEGSVRDGDTDLDSAENRSIALELAERSIILLDAGTALPLLGDGRPTLGRVAVVGPCADDPRTFMGCYAFPNHVLPRYPEVGLGVQVPSGVDALRAELPGVEVVHAPGCAVQGEDRSGFAAAVAAARDADVCVAYVGDLAGLFGLGTSGEGCDAVDLKLPGLQAELLAELLDTGTPLVVVVVSGRPYALGDVHGRAAGLVQAFMPGEEGGQAIAGVLSGRVQPGGKLPVQIPRTSGGQPSTYLQPALGAAESAGISSLDSTPLFPFGFGTSYTSFEVTDLRVSDTEVPTDGEFTVTVRVANTGSRSGDEVVQLYLHDAQAQVARPLMQLAGFARTHLEVGEEQDVAFTVHTDRTSYLDLRLQRIVEPGDIEVLVGTSAADLPCRATIALTGPVRPVGSDRQLVTPVTFPGRSTTPGTA</sequence>
<keyword evidence="2 4" id="KW-0378">Hydrolase</keyword>
<evidence type="ECO:0000256" key="1">
    <source>
        <dbReference type="ARBA" id="ARBA00005336"/>
    </source>
</evidence>
<evidence type="ECO:0000256" key="2">
    <source>
        <dbReference type="ARBA" id="ARBA00022801"/>
    </source>
</evidence>
<dbReference type="InterPro" id="IPR036881">
    <property type="entry name" value="Glyco_hydro_3_C_sf"/>
</dbReference>
<dbReference type="PROSITE" id="PS00775">
    <property type="entry name" value="GLYCOSYL_HYDROL_F3"/>
    <property type="match status" value="1"/>
</dbReference>
<dbReference type="RefSeq" id="WP_345718313.1">
    <property type="nucleotide sequence ID" value="NZ_BAABFP010000008.1"/>
</dbReference>
<dbReference type="PANTHER" id="PTHR42715:SF10">
    <property type="entry name" value="BETA-GLUCOSIDASE"/>
    <property type="match status" value="1"/>
</dbReference>
<keyword evidence="4" id="KW-0326">Glycosidase</keyword>
<dbReference type="Gene3D" id="3.20.20.300">
    <property type="entry name" value="Glycoside hydrolase, family 3, N-terminal domain"/>
    <property type="match status" value="1"/>
</dbReference>
<comment type="caution">
    <text evidence="6">The sequence shown here is derived from an EMBL/GenBank/DDBJ whole genome shotgun (WGS) entry which is preliminary data.</text>
</comment>
<dbReference type="Gene3D" id="2.60.40.10">
    <property type="entry name" value="Immunoglobulins"/>
    <property type="match status" value="1"/>
</dbReference>
<dbReference type="Pfam" id="PF14310">
    <property type="entry name" value="Fn3-like"/>
    <property type="match status" value="1"/>
</dbReference>
<protein>
    <submittedName>
        <fullName evidence="6">Glycoside hydrolase family 3 N-terminal domain-containing protein</fullName>
    </submittedName>
</protein>
<evidence type="ECO:0000256" key="4">
    <source>
        <dbReference type="RuleBase" id="RU361161"/>
    </source>
</evidence>
<dbReference type="InterPro" id="IPR001764">
    <property type="entry name" value="Glyco_hydro_3_N"/>
</dbReference>
<dbReference type="PANTHER" id="PTHR42715">
    <property type="entry name" value="BETA-GLUCOSIDASE"/>
    <property type="match status" value="1"/>
</dbReference>
<dbReference type="InterPro" id="IPR013783">
    <property type="entry name" value="Ig-like_fold"/>
</dbReference>
<dbReference type="InterPro" id="IPR002772">
    <property type="entry name" value="Glyco_hydro_3_C"/>
</dbReference>
<evidence type="ECO:0000259" key="5">
    <source>
        <dbReference type="SMART" id="SM01217"/>
    </source>
</evidence>
<dbReference type="InterPro" id="IPR036962">
    <property type="entry name" value="Glyco_hydro_3_N_sf"/>
</dbReference>
<dbReference type="InterPro" id="IPR017853">
    <property type="entry name" value="GH"/>
</dbReference>
<dbReference type="InterPro" id="IPR026891">
    <property type="entry name" value="Fn3-like"/>
</dbReference>
<dbReference type="SUPFAM" id="SSF52279">
    <property type="entry name" value="Beta-D-glucan exohydrolase, C-terminal domain"/>
    <property type="match status" value="1"/>
</dbReference>
<dbReference type="SUPFAM" id="SSF51445">
    <property type="entry name" value="(Trans)glycosidases"/>
    <property type="match status" value="1"/>
</dbReference>
<accession>A0ABW1JBZ6</accession>
<comment type="similarity">
    <text evidence="1 4">Belongs to the glycosyl hydrolase 3 family.</text>
</comment>
<dbReference type="Pfam" id="PF00933">
    <property type="entry name" value="Glyco_hydro_3"/>
    <property type="match status" value="1"/>
</dbReference>
<evidence type="ECO:0000256" key="3">
    <source>
        <dbReference type="ARBA" id="ARBA00023277"/>
    </source>
</evidence>
<dbReference type="SMART" id="SM01217">
    <property type="entry name" value="Fn3_like"/>
    <property type="match status" value="1"/>
</dbReference>
<feature type="domain" description="Fibronectin type III-like" evidence="5">
    <location>
        <begin position="701"/>
        <end position="770"/>
    </location>
</feature>
<dbReference type="Pfam" id="PF01915">
    <property type="entry name" value="Glyco_hydro_3_C"/>
    <property type="match status" value="1"/>
</dbReference>
<dbReference type="InterPro" id="IPR019800">
    <property type="entry name" value="Glyco_hydro_3_AS"/>
</dbReference>